<gene>
    <name evidence="2" type="ORF">DPMN_005143</name>
</gene>
<dbReference type="AlphaFoldDB" id="A0A9D4RW77"/>
<protein>
    <recommendedName>
        <fullName evidence="4">Secreted protein</fullName>
    </recommendedName>
</protein>
<reference evidence="2" key="1">
    <citation type="journal article" date="2019" name="bioRxiv">
        <title>The Genome of the Zebra Mussel, Dreissena polymorpha: A Resource for Invasive Species Research.</title>
        <authorList>
            <person name="McCartney M.A."/>
            <person name="Auch B."/>
            <person name="Kono T."/>
            <person name="Mallez S."/>
            <person name="Zhang Y."/>
            <person name="Obille A."/>
            <person name="Becker A."/>
            <person name="Abrahante J.E."/>
            <person name="Garbe J."/>
            <person name="Badalamenti J.P."/>
            <person name="Herman A."/>
            <person name="Mangelson H."/>
            <person name="Liachko I."/>
            <person name="Sullivan S."/>
            <person name="Sone E.D."/>
            <person name="Koren S."/>
            <person name="Silverstein K.A.T."/>
            <person name="Beckman K.B."/>
            <person name="Gohl D.M."/>
        </authorList>
    </citation>
    <scope>NUCLEOTIDE SEQUENCE</scope>
    <source>
        <strain evidence="2">Duluth1</strain>
        <tissue evidence="2">Whole animal</tissue>
    </source>
</reference>
<keyword evidence="3" id="KW-1185">Reference proteome</keyword>
<feature type="signal peptide" evidence="1">
    <location>
        <begin position="1"/>
        <end position="35"/>
    </location>
</feature>
<accession>A0A9D4RW77</accession>
<sequence>MRMLSHLLRKGGFRCGSMQCLIWSLTMWWGRCVNAFTEYIDEEDPCALPTLRAVLRDSEMPIRWRENCKRP</sequence>
<keyword evidence="1" id="KW-0732">Signal</keyword>
<dbReference type="EMBL" id="JAIWYP010000001">
    <property type="protein sequence ID" value="KAH3881220.1"/>
    <property type="molecule type" value="Genomic_DNA"/>
</dbReference>
<proteinExistence type="predicted"/>
<reference evidence="2" key="2">
    <citation type="submission" date="2020-11" db="EMBL/GenBank/DDBJ databases">
        <authorList>
            <person name="McCartney M.A."/>
            <person name="Auch B."/>
            <person name="Kono T."/>
            <person name="Mallez S."/>
            <person name="Becker A."/>
            <person name="Gohl D.M."/>
            <person name="Silverstein K.A.T."/>
            <person name="Koren S."/>
            <person name="Bechman K.B."/>
            <person name="Herman A."/>
            <person name="Abrahante J.E."/>
            <person name="Garbe J."/>
        </authorList>
    </citation>
    <scope>NUCLEOTIDE SEQUENCE</scope>
    <source>
        <strain evidence="2">Duluth1</strain>
        <tissue evidence="2">Whole animal</tissue>
    </source>
</reference>
<evidence type="ECO:0000313" key="2">
    <source>
        <dbReference type="EMBL" id="KAH3881220.1"/>
    </source>
</evidence>
<organism evidence="2 3">
    <name type="scientific">Dreissena polymorpha</name>
    <name type="common">Zebra mussel</name>
    <name type="synonym">Mytilus polymorpha</name>
    <dbReference type="NCBI Taxonomy" id="45954"/>
    <lineage>
        <taxon>Eukaryota</taxon>
        <taxon>Metazoa</taxon>
        <taxon>Spiralia</taxon>
        <taxon>Lophotrochozoa</taxon>
        <taxon>Mollusca</taxon>
        <taxon>Bivalvia</taxon>
        <taxon>Autobranchia</taxon>
        <taxon>Heteroconchia</taxon>
        <taxon>Euheterodonta</taxon>
        <taxon>Imparidentia</taxon>
        <taxon>Neoheterodontei</taxon>
        <taxon>Myida</taxon>
        <taxon>Dreissenoidea</taxon>
        <taxon>Dreissenidae</taxon>
        <taxon>Dreissena</taxon>
    </lineage>
</organism>
<comment type="caution">
    <text evidence="2">The sequence shown here is derived from an EMBL/GenBank/DDBJ whole genome shotgun (WGS) entry which is preliminary data.</text>
</comment>
<evidence type="ECO:0000313" key="3">
    <source>
        <dbReference type="Proteomes" id="UP000828390"/>
    </source>
</evidence>
<dbReference type="Proteomes" id="UP000828390">
    <property type="component" value="Unassembled WGS sequence"/>
</dbReference>
<evidence type="ECO:0000256" key="1">
    <source>
        <dbReference type="SAM" id="SignalP"/>
    </source>
</evidence>
<name>A0A9D4RW77_DREPO</name>
<evidence type="ECO:0008006" key="4">
    <source>
        <dbReference type="Google" id="ProtNLM"/>
    </source>
</evidence>
<feature type="chain" id="PRO_5038548033" description="Secreted protein" evidence="1">
    <location>
        <begin position="36"/>
        <end position="71"/>
    </location>
</feature>